<organism evidence="4 5">
    <name type="scientific">Dongia sedimenti</name>
    <dbReference type="NCBI Taxonomy" id="3064282"/>
    <lineage>
        <taxon>Bacteria</taxon>
        <taxon>Pseudomonadati</taxon>
        <taxon>Pseudomonadota</taxon>
        <taxon>Alphaproteobacteria</taxon>
        <taxon>Rhodospirillales</taxon>
        <taxon>Dongiaceae</taxon>
        <taxon>Dongia</taxon>
    </lineage>
</organism>
<reference evidence="5" key="1">
    <citation type="submission" date="2023-08" db="EMBL/GenBank/DDBJ databases">
        <title>Rhodospirillaceae gen. nov., a novel taxon isolated from the Yangtze River Yuezi River estuary sludge.</title>
        <authorList>
            <person name="Ruan L."/>
        </authorList>
    </citation>
    <scope>NUCLEOTIDE SEQUENCE [LARGE SCALE GENOMIC DNA]</scope>
    <source>
        <strain evidence="5">R-7</strain>
    </source>
</reference>
<name>A0ABU0YM52_9PROT</name>
<dbReference type="InterPro" id="IPR020103">
    <property type="entry name" value="PsdUridine_synth_cat_dom_sf"/>
</dbReference>
<dbReference type="InterPro" id="IPR050188">
    <property type="entry name" value="RluA_PseudoU_synthase"/>
</dbReference>
<dbReference type="PROSITE" id="PS01129">
    <property type="entry name" value="PSI_RLU"/>
    <property type="match status" value="1"/>
</dbReference>
<evidence type="ECO:0000313" key="4">
    <source>
        <dbReference type="EMBL" id="MDQ7248780.1"/>
    </source>
</evidence>
<evidence type="ECO:0000256" key="1">
    <source>
        <dbReference type="ARBA" id="ARBA00010876"/>
    </source>
</evidence>
<proteinExistence type="inferred from homology"/>
<dbReference type="Pfam" id="PF00849">
    <property type="entry name" value="PseudoU_synth_2"/>
    <property type="match status" value="1"/>
</dbReference>
<keyword evidence="2" id="KW-0413">Isomerase</keyword>
<dbReference type="Gene3D" id="3.30.2350.10">
    <property type="entry name" value="Pseudouridine synthase"/>
    <property type="match status" value="1"/>
</dbReference>
<sequence length="233" mass="25151">MREAELLQRLLYRDGLCLILDKPAGLPVHAGPGGGANLEQYLDGLRFGLPHPPGLAHRLDRDTSGCLVLGRHRKALSRLGKLFQSGGVEKTYWAVTVGVPTEPEGRIELPLKKVSNRTGGWKMVSAPDGQAAVTEYRVLGTGEGASGQRLAWIECHPKTGRTHQIRVHLAALGAPILGDPQYGDKTPGQRPLHLLARAVSFKLYPNKPPVAAEAPVPPHMRAALETCGWREAA</sequence>
<dbReference type="SUPFAM" id="SSF55120">
    <property type="entry name" value="Pseudouridine synthase"/>
    <property type="match status" value="1"/>
</dbReference>
<dbReference type="PANTHER" id="PTHR21600">
    <property type="entry name" value="MITOCHONDRIAL RNA PSEUDOURIDINE SYNTHASE"/>
    <property type="match status" value="1"/>
</dbReference>
<accession>A0ABU0YM52</accession>
<evidence type="ECO:0000313" key="5">
    <source>
        <dbReference type="Proteomes" id="UP001230156"/>
    </source>
</evidence>
<comment type="caution">
    <text evidence="4">The sequence shown here is derived from an EMBL/GenBank/DDBJ whole genome shotgun (WGS) entry which is preliminary data.</text>
</comment>
<dbReference type="EMBL" id="JAUYVI010000004">
    <property type="protein sequence ID" value="MDQ7248780.1"/>
    <property type="molecule type" value="Genomic_DNA"/>
</dbReference>
<protein>
    <submittedName>
        <fullName evidence="4">RNA pseudouridine synthase</fullName>
    </submittedName>
</protein>
<evidence type="ECO:0000256" key="2">
    <source>
        <dbReference type="ARBA" id="ARBA00023235"/>
    </source>
</evidence>
<dbReference type="InterPro" id="IPR006145">
    <property type="entry name" value="PsdUridine_synth_RsuA/RluA"/>
</dbReference>
<comment type="similarity">
    <text evidence="1">Belongs to the pseudouridine synthase RluA family.</text>
</comment>
<gene>
    <name evidence="4" type="ORF">Q8A70_13935</name>
</gene>
<feature type="domain" description="Pseudouridine synthase RsuA/RluA-like" evidence="3">
    <location>
        <begin position="18"/>
        <end position="171"/>
    </location>
</feature>
<dbReference type="Proteomes" id="UP001230156">
    <property type="component" value="Unassembled WGS sequence"/>
</dbReference>
<dbReference type="PANTHER" id="PTHR21600:SF44">
    <property type="entry name" value="RIBOSOMAL LARGE SUBUNIT PSEUDOURIDINE SYNTHASE D"/>
    <property type="match status" value="1"/>
</dbReference>
<evidence type="ECO:0000259" key="3">
    <source>
        <dbReference type="Pfam" id="PF00849"/>
    </source>
</evidence>
<dbReference type="CDD" id="cd02869">
    <property type="entry name" value="PseudoU_synth_RluA_like"/>
    <property type="match status" value="1"/>
</dbReference>
<keyword evidence="5" id="KW-1185">Reference proteome</keyword>
<dbReference type="InterPro" id="IPR006224">
    <property type="entry name" value="PsdUridine_synth_RluA-like_CS"/>
</dbReference>
<dbReference type="RefSeq" id="WP_379956262.1">
    <property type="nucleotide sequence ID" value="NZ_JAUYVI010000004.1"/>
</dbReference>